<evidence type="ECO:0000313" key="4">
    <source>
        <dbReference type="Proteomes" id="UP001575105"/>
    </source>
</evidence>
<dbReference type="Pfam" id="PF01106">
    <property type="entry name" value="NifU"/>
    <property type="match status" value="1"/>
</dbReference>
<keyword evidence="4" id="KW-1185">Reference proteome</keyword>
<gene>
    <name evidence="3" type="ORF">ACERK3_02905</name>
</gene>
<dbReference type="PANTHER" id="PTHR11178:SF25">
    <property type="entry name" value="NIFU-LIKE PROTEIN 3, CHLOROPLASTIC"/>
    <property type="match status" value="1"/>
</dbReference>
<evidence type="ECO:0000259" key="2">
    <source>
        <dbReference type="Pfam" id="PF01106"/>
    </source>
</evidence>
<evidence type="ECO:0000256" key="1">
    <source>
        <dbReference type="ARBA" id="ARBA00006420"/>
    </source>
</evidence>
<dbReference type="Proteomes" id="UP001575105">
    <property type="component" value="Unassembled WGS sequence"/>
</dbReference>
<dbReference type="PANTHER" id="PTHR11178">
    <property type="entry name" value="IRON-SULFUR CLUSTER SCAFFOLD PROTEIN NFU-RELATED"/>
    <property type="match status" value="1"/>
</dbReference>
<dbReference type="SUPFAM" id="SSF117916">
    <property type="entry name" value="Fe-S cluster assembly (FSCA) domain-like"/>
    <property type="match status" value="1"/>
</dbReference>
<comment type="similarity">
    <text evidence="1">Belongs to the NifU family.</text>
</comment>
<dbReference type="RefSeq" id="WP_425344163.1">
    <property type="nucleotide sequence ID" value="NZ_JBGUBD010000002.1"/>
</dbReference>
<dbReference type="InterPro" id="IPR001075">
    <property type="entry name" value="NIF_FeS_clus_asmbl_NifU_C"/>
</dbReference>
<comment type="caution">
    <text evidence="3">The sequence shown here is derived from an EMBL/GenBank/DDBJ whole genome shotgun (WGS) entry which is preliminary data.</text>
</comment>
<feature type="domain" description="NIF system FeS cluster assembly NifU C-terminal" evidence="2">
    <location>
        <begin position="18"/>
        <end position="84"/>
    </location>
</feature>
<accession>A0ABV4U0V6</accession>
<dbReference type="Gene3D" id="3.30.300.130">
    <property type="entry name" value="Fe-S cluster assembly (FSCA)"/>
    <property type="match status" value="1"/>
</dbReference>
<proteinExistence type="inferred from homology"/>
<evidence type="ECO:0000313" key="3">
    <source>
        <dbReference type="EMBL" id="MFA9477238.1"/>
    </source>
</evidence>
<protein>
    <submittedName>
        <fullName evidence="3">NifU family protein</fullName>
    </submittedName>
</protein>
<sequence length="87" mass="9277">MNTPPSSSNDAASVHQRVNAVLNRIRPAVQSDGGDLELVEVTDEGVVKIRLHGACVGCPSSSMTLQMGIERNVREKVPEVVAVEQVP</sequence>
<organism evidence="3 4">
    <name type="scientific">Natronomicrosphaera hydrolytica</name>
    <dbReference type="NCBI Taxonomy" id="3242702"/>
    <lineage>
        <taxon>Bacteria</taxon>
        <taxon>Pseudomonadati</taxon>
        <taxon>Planctomycetota</taxon>
        <taxon>Phycisphaerae</taxon>
        <taxon>Phycisphaerales</taxon>
        <taxon>Phycisphaeraceae</taxon>
        <taxon>Natronomicrosphaera</taxon>
    </lineage>
</organism>
<reference evidence="3 4" key="1">
    <citation type="submission" date="2024-08" db="EMBL/GenBank/DDBJ databases">
        <title>Whole-genome sequencing of halo(alkali)philic microorganisms from hypersaline lakes.</title>
        <authorList>
            <person name="Sorokin D.Y."/>
            <person name="Merkel A.Y."/>
            <person name="Messina E."/>
            <person name="Yakimov M."/>
        </authorList>
    </citation>
    <scope>NUCLEOTIDE SEQUENCE [LARGE SCALE GENOMIC DNA]</scope>
    <source>
        <strain evidence="3 4">AB-hyl4</strain>
    </source>
</reference>
<dbReference type="EMBL" id="JBGUBD010000002">
    <property type="protein sequence ID" value="MFA9477238.1"/>
    <property type="molecule type" value="Genomic_DNA"/>
</dbReference>
<name>A0ABV4U0V6_9BACT</name>
<dbReference type="InterPro" id="IPR034904">
    <property type="entry name" value="FSCA_dom_sf"/>
</dbReference>